<evidence type="ECO:0000313" key="13">
    <source>
        <dbReference type="Proteomes" id="UP000236248"/>
    </source>
</evidence>
<evidence type="ECO:0000256" key="1">
    <source>
        <dbReference type="ARBA" id="ARBA00022490"/>
    </source>
</evidence>
<keyword evidence="7" id="KW-0460">Magnesium</keyword>
<keyword evidence="6" id="KW-0067">ATP-binding</keyword>
<evidence type="ECO:0000256" key="5">
    <source>
        <dbReference type="ARBA" id="ARBA00022777"/>
    </source>
</evidence>
<dbReference type="GO" id="GO:0005829">
    <property type="term" value="C:cytosol"/>
    <property type="evidence" value="ECO:0007669"/>
    <property type="project" value="TreeGrafter"/>
</dbReference>
<feature type="domain" description="GHMP kinase N-terminal" evidence="10">
    <location>
        <begin position="80"/>
        <end position="161"/>
    </location>
</feature>
<dbReference type="InterPro" id="IPR006205">
    <property type="entry name" value="Mev_gal_kin"/>
</dbReference>
<dbReference type="RefSeq" id="WP_103286706.1">
    <property type="nucleotide sequence ID" value="NZ_LT981265.1"/>
</dbReference>
<gene>
    <name evidence="12" type="primary">mvk</name>
    <name evidence="12" type="ORF">NCAV_1516</name>
</gene>
<dbReference type="InterPro" id="IPR020568">
    <property type="entry name" value="Ribosomal_Su5_D2-typ_SF"/>
</dbReference>
<evidence type="ECO:0000256" key="6">
    <source>
        <dbReference type="ARBA" id="ARBA00022840"/>
    </source>
</evidence>
<evidence type="ECO:0000256" key="2">
    <source>
        <dbReference type="ARBA" id="ARBA00022516"/>
    </source>
</evidence>
<dbReference type="GO" id="GO:0004496">
    <property type="term" value="F:mevalonate kinase activity"/>
    <property type="evidence" value="ECO:0007669"/>
    <property type="project" value="UniProtKB-EC"/>
</dbReference>
<dbReference type="GO" id="GO:0005524">
    <property type="term" value="F:ATP binding"/>
    <property type="evidence" value="ECO:0007669"/>
    <property type="project" value="UniProtKB-KW"/>
</dbReference>
<dbReference type="EC" id="2.7.1.36" evidence="12"/>
<reference evidence="13" key="1">
    <citation type="submission" date="2018-01" db="EMBL/GenBank/DDBJ databases">
        <authorList>
            <person name="Kerou L M."/>
        </authorList>
    </citation>
    <scope>NUCLEOTIDE SEQUENCE [LARGE SCALE GENOMIC DNA]</scope>
    <source>
        <strain evidence="13">SCU2</strain>
    </source>
</reference>
<organism evidence="12 13">
    <name type="scientific">Candidatus Nitrosocaldus cavascurensis</name>
    <dbReference type="NCBI Taxonomy" id="2058097"/>
    <lineage>
        <taxon>Archaea</taxon>
        <taxon>Nitrososphaerota</taxon>
        <taxon>Nitrososphaeria</taxon>
        <taxon>Candidatus Nitrosocaldales</taxon>
        <taxon>Candidatus Nitrosocaldaceae</taxon>
        <taxon>Candidatus Nitrosocaldus</taxon>
    </lineage>
</organism>
<dbReference type="InterPro" id="IPR013750">
    <property type="entry name" value="GHMP_kinase_C_dom"/>
</dbReference>
<evidence type="ECO:0000313" key="12">
    <source>
        <dbReference type="EMBL" id="SPC34682.1"/>
    </source>
</evidence>
<keyword evidence="3 12" id="KW-0808">Transferase</keyword>
<keyword evidence="2" id="KW-0444">Lipid biosynthesis</keyword>
<dbReference type="Proteomes" id="UP000236248">
    <property type="component" value="Chromosome NCAV"/>
</dbReference>
<dbReference type="Gene3D" id="3.30.70.890">
    <property type="entry name" value="GHMP kinase, C-terminal domain"/>
    <property type="match status" value="1"/>
</dbReference>
<dbReference type="KEGG" id="ncv:NCAV_1516"/>
<dbReference type="SUPFAM" id="SSF55060">
    <property type="entry name" value="GHMP Kinase, C-terminal domain"/>
    <property type="match status" value="1"/>
</dbReference>
<dbReference type="InterPro" id="IPR036554">
    <property type="entry name" value="GHMP_kinase_C_sf"/>
</dbReference>
<dbReference type="PANTHER" id="PTHR43290">
    <property type="entry name" value="MEVALONATE KINASE"/>
    <property type="match status" value="1"/>
</dbReference>
<dbReference type="GO" id="GO:0019287">
    <property type="term" value="P:isopentenyl diphosphate biosynthetic process, mevalonate pathway"/>
    <property type="evidence" value="ECO:0007669"/>
    <property type="project" value="UniProtKB-UniPathway"/>
</dbReference>
<keyword evidence="4" id="KW-0547">Nucleotide-binding</keyword>
<name>A0A2K5ASR2_9ARCH</name>
<accession>A0A2K5ASR2</accession>
<proteinExistence type="predicted"/>
<dbReference type="GeneID" id="41595508"/>
<evidence type="ECO:0000259" key="10">
    <source>
        <dbReference type="Pfam" id="PF00288"/>
    </source>
</evidence>
<dbReference type="InterPro" id="IPR014721">
    <property type="entry name" value="Ribsml_uS5_D2-typ_fold_subgr"/>
</dbReference>
<evidence type="ECO:0000256" key="4">
    <source>
        <dbReference type="ARBA" id="ARBA00022741"/>
    </source>
</evidence>
<dbReference type="PANTHER" id="PTHR43290:SF2">
    <property type="entry name" value="MEVALONATE KINASE"/>
    <property type="match status" value="1"/>
</dbReference>
<keyword evidence="5 12" id="KW-0418">Kinase</keyword>
<comment type="pathway">
    <text evidence="9">Isoprenoid biosynthesis; isopentenyl diphosphate biosynthesis via mevalonate pathway; isopentenyl diphosphate from (R)-mevalonate: step 1/3.</text>
</comment>
<feature type="domain" description="GHMP kinase C-terminal" evidence="11">
    <location>
        <begin position="234"/>
        <end position="312"/>
    </location>
</feature>
<evidence type="ECO:0000259" key="11">
    <source>
        <dbReference type="Pfam" id="PF08544"/>
    </source>
</evidence>
<dbReference type="SUPFAM" id="SSF54211">
    <property type="entry name" value="Ribosomal protein S5 domain 2-like"/>
    <property type="match status" value="1"/>
</dbReference>
<evidence type="ECO:0000256" key="9">
    <source>
        <dbReference type="ARBA" id="ARBA00029438"/>
    </source>
</evidence>
<dbReference type="Pfam" id="PF00288">
    <property type="entry name" value="GHMP_kinases_N"/>
    <property type="match status" value="1"/>
</dbReference>
<sequence length="332" mass="35762">MGRNVAVASAPAKAILFGEHFVVYGKPAIATALKRRVRATSTVNDAGKIRVRSMLGYSSIPLSSDPHLYEHDPHRHIIFSAASAMRLLDRQQGVDVLLESDFPYGMGLGASAATSVATIASVASLFGSISKDEVFKLSLEAERLVHKNPSGIDSAVCTYGGLVLFNKDGRIERLDEKCSDYSNALHALHFIVVNSGIMKDTGTMVMKVKAREESSKEEFASLAEMSEVITMHALYAIRGRDLARVGELLTLNHMLLRRLGVSNDTLDTIVYTLVKNGAYGAKLTGAGGGGCIISLIDDAKSTMLLNALSSYGYERFTSSIEEDGVIIHSTDT</sequence>
<dbReference type="PRINTS" id="PR00959">
    <property type="entry name" value="MEVGALKINASE"/>
</dbReference>
<evidence type="ECO:0000256" key="3">
    <source>
        <dbReference type="ARBA" id="ARBA00022679"/>
    </source>
</evidence>
<keyword evidence="8" id="KW-0443">Lipid metabolism</keyword>
<protein>
    <submittedName>
        <fullName evidence="12">Mevalonate kinase</fullName>
        <ecNumber evidence="12">2.7.1.36</ecNumber>
    </submittedName>
</protein>
<dbReference type="Pfam" id="PF08544">
    <property type="entry name" value="GHMP_kinases_C"/>
    <property type="match status" value="1"/>
</dbReference>
<dbReference type="EMBL" id="LT981265">
    <property type="protein sequence ID" value="SPC34682.1"/>
    <property type="molecule type" value="Genomic_DNA"/>
</dbReference>
<keyword evidence="13" id="KW-1185">Reference proteome</keyword>
<dbReference type="NCBIfam" id="TIGR00549">
    <property type="entry name" value="mevalon_kin"/>
    <property type="match status" value="1"/>
</dbReference>
<dbReference type="Gene3D" id="3.30.230.10">
    <property type="match status" value="1"/>
</dbReference>
<evidence type="ECO:0000256" key="7">
    <source>
        <dbReference type="ARBA" id="ARBA00022842"/>
    </source>
</evidence>
<keyword evidence="1" id="KW-0963">Cytoplasm</keyword>
<dbReference type="UniPathway" id="UPA00057">
    <property type="reaction ID" value="UER00098"/>
</dbReference>
<dbReference type="InterPro" id="IPR006204">
    <property type="entry name" value="GHMP_kinase_N_dom"/>
</dbReference>
<evidence type="ECO:0000256" key="8">
    <source>
        <dbReference type="ARBA" id="ARBA00023098"/>
    </source>
</evidence>
<dbReference type="AlphaFoldDB" id="A0A2K5ASR2"/>